<proteinExistence type="predicted"/>
<protein>
    <submittedName>
        <fullName evidence="1">Uncharacterized protein</fullName>
    </submittedName>
</protein>
<comment type="caution">
    <text evidence="1">The sequence shown here is derived from an EMBL/GenBank/DDBJ whole genome shotgun (WGS) entry which is preliminary data.</text>
</comment>
<organism evidence="1 2">
    <name type="scientific">Ridgeia piscesae</name>
    <name type="common">Tubeworm</name>
    <dbReference type="NCBI Taxonomy" id="27915"/>
    <lineage>
        <taxon>Eukaryota</taxon>
        <taxon>Metazoa</taxon>
        <taxon>Spiralia</taxon>
        <taxon>Lophotrochozoa</taxon>
        <taxon>Annelida</taxon>
        <taxon>Polychaeta</taxon>
        <taxon>Sedentaria</taxon>
        <taxon>Canalipalpata</taxon>
        <taxon>Sabellida</taxon>
        <taxon>Siboglinidae</taxon>
        <taxon>Ridgeia</taxon>
    </lineage>
</organism>
<evidence type="ECO:0000313" key="1">
    <source>
        <dbReference type="EMBL" id="KAK2151849.1"/>
    </source>
</evidence>
<name>A0AAD9JER1_RIDPI</name>
<dbReference type="EMBL" id="JAODUO010002550">
    <property type="protein sequence ID" value="KAK2151849.1"/>
    <property type="molecule type" value="Genomic_DNA"/>
</dbReference>
<sequence length="56" mass="6053">MRTRVSGVCLFSTTAINNNGIKALPCVRPTFIWTLLTLPVHTAPCSSCPHTFPPPS</sequence>
<keyword evidence="2" id="KW-1185">Reference proteome</keyword>
<dbReference type="AlphaFoldDB" id="A0AAD9JER1"/>
<dbReference type="Proteomes" id="UP001209878">
    <property type="component" value="Unassembled WGS sequence"/>
</dbReference>
<reference evidence="1" key="1">
    <citation type="journal article" date="2023" name="Mol. Biol. Evol.">
        <title>Third-Generation Sequencing Reveals the Adaptive Role of the Epigenome in Three Deep-Sea Polychaetes.</title>
        <authorList>
            <person name="Perez M."/>
            <person name="Aroh O."/>
            <person name="Sun Y."/>
            <person name="Lan Y."/>
            <person name="Juniper S.K."/>
            <person name="Young C.R."/>
            <person name="Angers B."/>
            <person name="Qian P.Y."/>
        </authorList>
    </citation>
    <scope>NUCLEOTIDE SEQUENCE</scope>
    <source>
        <strain evidence="1">R07B-5</strain>
    </source>
</reference>
<gene>
    <name evidence="1" type="ORF">NP493_2564g00001</name>
</gene>
<evidence type="ECO:0000313" key="2">
    <source>
        <dbReference type="Proteomes" id="UP001209878"/>
    </source>
</evidence>
<accession>A0AAD9JER1</accession>